<dbReference type="AlphaFoldDB" id="A0A1C6TDT4"/>
<gene>
    <name evidence="3" type="ORF">GA0074692_5556</name>
</gene>
<feature type="transmembrane region" description="Helical" evidence="2">
    <location>
        <begin position="169"/>
        <end position="192"/>
    </location>
</feature>
<protein>
    <submittedName>
        <fullName evidence="3">Uncharacterized protein</fullName>
    </submittedName>
</protein>
<keyword evidence="2" id="KW-1133">Transmembrane helix</keyword>
<dbReference type="EMBL" id="FMHW01000002">
    <property type="protein sequence ID" value="SCL39990.1"/>
    <property type="molecule type" value="Genomic_DNA"/>
</dbReference>
<evidence type="ECO:0000313" key="3">
    <source>
        <dbReference type="EMBL" id="SCL39990.1"/>
    </source>
</evidence>
<sequence length="247" mass="25203">MTEVGNAPTQRAAPEEPPPPDPVAAAWTDYLAAARQLDGVRRGAATAAGAQARSVEAAREELTTVRARLAAQQSRLRERGVPAMSLAPSPPELTAAARSMAAGPVAVLTALRSAGECADAADAVLDARGLLPVEGWSPRLRNLLVYGPVALLVPVLQVVVLLLTGSGAWTVPTLLLGLLMPPVAWAVGWFGVGRFFRPGSAPDPGHGSGTGPNEQLDRTPRFGALVCGVPAALSTVGILLAVLAGAG</sequence>
<name>A0A1C6TDT4_9ACTN</name>
<keyword evidence="2" id="KW-0472">Membrane</keyword>
<dbReference type="OrthoDB" id="3395205at2"/>
<feature type="transmembrane region" description="Helical" evidence="2">
    <location>
        <begin position="222"/>
        <end position="246"/>
    </location>
</feature>
<reference evidence="4" key="1">
    <citation type="submission" date="2016-06" db="EMBL/GenBank/DDBJ databases">
        <authorList>
            <person name="Varghese N."/>
            <person name="Submissions Spin"/>
        </authorList>
    </citation>
    <scope>NUCLEOTIDE SEQUENCE [LARGE SCALE GENOMIC DNA]</scope>
    <source>
        <strain evidence="4">DSM 43817</strain>
    </source>
</reference>
<organism evidence="3 4">
    <name type="scientific">Micromonospora pallida</name>
    <dbReference type="NCBI Taxonomy" id="145854"/>
    <lineage>
        <taxon>Bacteria</taxon>
        <taxon>Bacillati</taxon>
        <taxon>Actinomycetota</taxon>
        <taxon>Actinomycetes</taxon>
        <taxon>Micromonosporales</taxon>
        <taxon>Micromonosporaceae</taxon>
        <taxon>Micromonospora</taxon>
    </lineage>
</organism>
<feature type="region of interest" description="Disordered" evidence="1">
    <location>
        <begin position="1"/>
        <end position="24"/>
    </location>
</feature>
<proteinExistence type="predicted"/>
<dbReference type="Proteomes" id="UP000198959">
    <property type="component" value="Unassembled WGS sequence"/>
</dbReference>
<dbReference type="RefSeq" id="WP_091649194.1">
    <property type="nucleotide sequence ID" value="NZ_FMHW01000002.1"/>
</dbReference>
<evidence type="ECO:0000313" key="4">
    <source>
        <dbReference type="Proteomes" id="UP000198959"/>
    </source>
</evidence>
<evidence type="ECO:0000256" key="2">
    <source>
        <dbReference type="SAM" id="Phobius"/>
    </source>
</evidence>
<keyword evidence="4" id="KW-1185">Reference proteome</keyword>
<feature type="transmembrane region" description="Helical" evidence="2">
    <location>
        <begin position="143"/>
        <end position="163"/>
    </location>
</feature>
<keyword evidence="2" id="KW-0812">Transmembrane</keyword>
<accession>A0A1C6TDT4</accession>
<evidence type="ECO:0000256" key="1">
    <source>
        <dbReference type="SAM" id="MobiDB-lite"/>
    </source>
</evidence>